<feature type="chain" id="PRO_5043439007" evidence="2">
    <location>
        <begin position="21"/>
        <end position="93"/>
    </location>
</feature>
<evidence type="ECO:0000313" key="4">
    <source>
        <dbReference type="Proteomes" id="UP001454036"/>
    </source>
</evidence>
<keyword evidence="2" id="KW-0732">Signal</keyword>
<reference evidence="3 4" key="1">
    <citation type="submission" date="2024-01" db="EMBL/GenBank/DDBJ databases">
        <title>The complete chloroplast genome sequence of Lithospermum erythrorhizon: insights into the phylogenetic relationship among Boraginaceae species and the maternal lineages of purple gromwells.</title>
        <authorList>
            <person name="Okada T."/>
            <person name="Watanabe K."/>
        </authorList>
    </citation>
    <scope>NUCLEOTIDE SEQUENCE [LARGE SCALE GENOMIC DNA]</scope>
</reference>
<sequence>MRSSFRIFVLVLLLILENNAFLCSGRALSYKKKDFLTTGSIQSRLLASIKSMSTNNTDKFRRSSTVTKKNEKAGMENSLRKRPPSVWNPIHNR</sequence>
<gene>
    <name evidence="3" type="ORF">LIER_34171</name>
</gene>
<protein>
    <submittedName>
        <fullName evidence="3">Uncharacterized protein</fullName>
    </submittedName>
</protein>
<dbReference type="Proteomes" id="UP001454036">
    <property type="component" value="Unassembled WGS sequence"/>
</dbReference>
<dbReference type="AlphaFoldDB" id="A0AAV3RYQ7"/>
<proteinExistence type="predicted"/>
<feature type="signal peptide" evidence="2">
    <location>
        <begin position="1"/>
        <end position="20"/>
    </location>
</feature>
<name>A0AAV3RYQ7_LITER</name>
<evidence type="ECO:0000313" key="3">
    <source>
        <dbReference type="EMBL" id="GAA0186883.1"/>
    </source>
</evidence>
<evidence type="ECO:0000256" key="1">
    <source>
        <dbReference type="SAM" id="MobiDB-lite"/>
    </source>
</evidence>
<organism evidence="3 4">
    <name type="scientific">Lithospermum erythrorhizon</name>
    <name type="common">Purple gromwell</name>
    <name type="synonym">Lithospermum officinale var. erythrorhizon</name>
    <dbReference type="NCBI Taxonomy" id="34254"/>
    <lineage>
        <taxon>Eukaryota</taxon>
        <taxon>Viridiplantae</taxon>
        <taxon>Streptophyta</taxon>
        <taxon>Embryophyta</taxon>
        <taxon>Tracheophyta</taxon>
        <taxon>Spermatophyta</taxon>
        <taxon>Magnoliopsida</taxon>
        <taxon>eudicotyledons</taxon>
        <taxon>Gunneridae</taxon>
        <taxon>Pentapetalae</taxon>
        <taxon>asterids</taxon>
        <taxon>lamiids</taxon>
        <taxon>Boraginales</taxon>
        <taxon>Boraginaceae</taxon>
        <taxon>Boraginoideae</taxon>
        <taxon>Lithospermeae</taxon>
        <taxon>Lithospermum</taxon>
    </lineage>
</organism>
<evidence type="ECO:0000256" key="2">
    <source>
        <dbReference type="SAM" id="SignalP"/>
    </source>
</evidence>
<keyword evidence="4" id="KW-1185">Reference proteome</keyword>
<feature type="compositionally biased region" description="Polar residues" evidence="1">
    <location>
        <begin position="56"/>
        <end position="67"/>
    </location>
</feature>
<comment type="caution">
    <text evidence="3">The sequence shown here is derived from an EMBL/GenBank/DDBJ whole genome shotgun (WGS) entry which is preliminary data.</text>
</comment>
<feature type="region of interest" description="Disordered" evidence="1">
    <location>
        <begin position="56"/>
        <end position="93"/>
    </location>
</feature>
<dbReference type="EMBL" id="BAABME010014137">
    <property type="protein sequence ID" value="GAA0186883.1"/>
    <property type="molecule type" value="Genomic_DNA"/>
</dbReference>
<accession>A0AAV3RYQ7</accession>